<evidence type="ECO:0000256" key="1">
    <source>
        <dbReference type="SAM" id="Phobius"/>
    </source>
</evidence>
<proteinExistence type="predicted"/>
<sequence length="102" mass="11609">MKALAKRHVILFMAKRPVRRTAGHRLNGFKRAIHENRNHVERGTIAQVVSIALAASSSIPLRAAPNLYGIGLSHFMNTMSVLSFIYSLAEYRYVFRKRRGDQ</sequence>
<dbReference type="EMBL" id="AP023366">
    <property type="protein sequence ID" value="BCJ85527.1"/>
    <property type="molecule type" value="Genomic_DNA"/>
</dbReference>
<gene>
    <name evidence="2" type="ORF">skT53_05120</name>
</gene>
<dbReference type="AlphaFoldDB" id="A0A7I8D6A8"/>
<keyword evidence="1" id="KW-1133">Transmembrane helix</keyword>
<reference evidence="2 3" key="1">
    <citation type="submission" date="2020-08" db="EMBL/GenBank/DDBJ databases">
        <title>Complete Genome Sequence of Effusibacillus dendaii Strain skT53, Isolated from Farmland soil.</title>
        <authorList>
            <person name="Konishi T."/>
            <person name="Kawasaki H."/>
        </authorList>
    </citation>
    <scope>NUCLEOTIDE SEQUENCE [LARGE SCALE GENOMIC DNA]</scope>
    <source>
        <strain evidence="3">skT53</strain>
    </source>
</reference>
<keyword evidence="1" id="KW-0812">Transmembrane</keyword>
<protein>
    <submittedName>
        <fullName evidence="2">Uncharacterized protein</fullName>
    </submittedName>
</protein>
<name>A0A7I8D6A8_9BACL</name>
<evidence type="ECO:0000313" key="2">
    <source>
        <dbReference type="EMBL" id="BCJ85527.1"/>
    </source>
</evidence>
<organism evidence="2 3">
    <name type="scientific">Effusibacillus dendaii</name>
    <dbReference type="NCBI Taxonomy" id="2743772"/>
    <lineage>
        <taxon>Bacteria</taxon>
        <taxon>Bacillati</taxon>
        <taxon>Bacillota</taxon>
        <taxon>Bacilli</taxon>
        <taxon>Bacillales</taxon>
        <taxon>Alicyclobacillaceae</taxon>
        <taxon>Effusibacillus</taxon>
    </lineage>
</organism>
<dbReference type="KEGG" id="eff:skT53_05120"/>
<dbReference type="RefSeq" id="WP_200759642.1">
    <property type="nucleotide sequence ID" value="NZ_AP023366.1"/>
</dbReference>
<dbReference type="Proteomes" id="UP000593802">
    <property type="component" value="Chromosome"/>
</dbReference>
<evidence type="ECO:0000313" key="3">
    <source>
        <dbReference type="Proteomes" id="UP000593802"/>
    </source>
</evidence>
<accession>A0A7I8D6A8</accession>
<feature type="transmembrane region" description="Helical" evidence="1">
    <location>
        <begin position="67"/>
        <end position="89"/>
    </location>
</feature>
<keyword evidence="3" id="KW-1185">Reference proteome</keyword>
<keyword evidence="1" id="KW-0472">Membrane</keyword>